<evidence type="ECO:0000256" key="1">
    <source>
        <dbReference type="ARBA" id="ARBA00010203"/>
    </source>
</evidence>
<evidence type="ECO:0000256" key="7">
    <source>
        <dbReference type="ARBA" id="ARBA00023125"/>
    </source>
</evidence>
<gene>
    <name evidence="10" type="ORF">ARHIZOSPH14_19580</name>
</gene>
<comment type="catalytic activity">
    <reaction evidence="8">
        <text>a 2'-deoxycytidine in DNA + S-adenosyl-L-methionine = an N(4)-methyl-2'-deoxycytidine in DNA + S-adenosyl-L-homocysteine + H(+)</text>
        <dbReference type="Rhea" id="RHEA:16857"/>
        <dbReference type="Rhea" id="RHEA-COMP:11369"/>
        <dbReference type="Rhea" id="RHEA-COMP:13674"/>
        <dbReference type="ChEBI" id="CHEBI:15378"/>
        <dbReference type="ChEBI" id="CHEBI:57856"/>
        <dbReference type="ChEBI" id="CHEBI:59789"/>
        <dbReference type="ChEBI" id="CHEBI:85452"/>
        <dbReference type="ChEBI" id="CHEBI:137933"/>
        <dbReference type="EC" id="2.1.1.113"/>
    </reaction>
</comment>
<proteinExistence type="inferred from homology"/>
<evidence type="ECO:0000256" key="2">
    <source>
        <dbReference type="ARBA" id="ARBA00012185"/>
    </source>
</evidence>
<keyword evidence="3" id="KW-0489">Methyltransferase</keyword>
<comment type="similarity">
    <text evidence="1">Belongs to the N(4)/N(6)-methyltransferase family. N(4) subfamily.</text>
</comment>
<dbReference type="InterPro" id="IPR017985">
    <property type="entry name" value="MeTrfase_CN4_CS"/>
</dbReference>
<comment type="caution">
    <text evidence="10">The sequence shown here is derived from an EMBL/GenBank/DDBJ whole genome shotgun (WGS) entry which is preliminary data.</text>
</comment>
<feature type="domain" description="DNA methylase N-4/N-6" evidence="9">
    <location>
        <begin position="39"/>
        <end position="95"/>
    </location>
</feature>
<evidence type="ECO:0000256" key="6">
    <source>
        <dbReference type="ARBA" id="ARBA00022747"/>
    </source>
</evidence>
<dbReference type="InterPro" id="IPR029063">
    <property type="entry name" value="SAM-dependent_MTases_sf"/>
</dbReference>
<reference evidence="10" key="1">
    <citation type="submission" date="2022-12" db="EMBL/GenBank/DDBJ databases">
        <title>Reference genome sequencing for broad-spectrum identification of bacterial and archaeal isolates by mass spectrometry.</title>
        <authorList>
            <person name="Sekiguchi Y."/>
            <person name="Tourlousse D.M."/>
        </authorList>
    </citation>
    <scope>NUCLEOTIDE SEQUENCE</scope>
    <source>
        <strain evidence="10">14</strain>
    </source>
</reference>
<dbReference type="EC" id="2.1.1.113" evidence="2"/>
<evidence type="ECO:0000259" key="9">
    <source>
        <dbReference type="Pfam" id="PF01555"/>
    </source>
</evidence>
<organism evidence="10 11">
    <name type="scientific">Agromyces rhizosphaerae</name>
    <dbReference type="NCBI Taxonomy" id="88374"/>
    <lineage>
        <taxon>Bacteria</taxon>
        <taxon>Bacillati</taxon>
        <taxon>Actinomycetota</taxon>
        <taxon>Actinomycetes</taxon>
        <taxon>Micrococcales</taxon>
        <taxon>Microbacteriaceae</taxon>
        <taxon>Agromyces</taxon>
    </lineage>
</organism>
<dbReference type="SUPFAM" id="SSF53335">
    <property type="entry name" value="S-adenosyl-L-methionine-dependent methyltransferases"/>
    <property type="match status" value="2"/>
</dbReference>
<name>A0A9W6CRR9_9MICO</name>
<dbReference type="GO" id="GO:0015667">
    <property type="term" value="F:site-specific DNA-methyltransferase (cytosine-N4-specific) activity"/>
    <property type="evidence" value="ECO:0007669"/>
    <property type="project" value="UniProtKB-EC"/>
</dbReference>
<dbReference type="Proteomes" id="UP001144396">
    <property type="component" value="Unassembled WGS sequence"/>
</dbReference>
<dbReference type="GO" id="GO:0003677">
    <property type="term" value="F:DNA binding"/>
    <property type="evidence" value="ECO:0007669"/>
    <property type="project" value="UniProtKB-KW"/>
</dbReference>
<dbReference type="PROSITE" id="PS00093">
    <property type="entry name" value="N4_MTASE"/>
    <property type="match status" value="1"/>
</dbReference>
<keyword evidence="4" id="KW-0808">Transferase</keyword>
<evidence type="ECO:0000313" key="10">
    <source>
        <dbReference type="EMBL" id="GLI27716.1"/>
    </source>
</evidence>
<dbReference type="Pfam" id="PF01555">
    <property type="entry name" value="N6_N4_Mtase"/>
    <property type="match status" value="1"/>
</dbReference>
<keyword evidence="5" id="KW-0949">S-adenosyl-L-methionine</keyword>
<protein>
    <recommendedName>
        <fullName evidence="2">site-specific DNA-methyltransferase (cytosine-N(4)-specific)</fullName>
        <ecNumber evidence="2">2.1.1.113</ecNumber>
    </recommendedName>
</protein>
<dbReference type="Gene3D" id="3.40.50.150">
    <property type="entry name" value="Vaccinia Virus protein VP39"/>
    <property type="match status" value="2"/>
</dbReference>
<keyword evidence="7" id="KW-0238">DNA-binding</keyword>
<accession>A0A9W6CRR9</accession>
<sequence length="445" mass="48329">MTLALDPALETVIEFPDPNPGEDGGIVTLSLTNRTNGLTHGLHRFPAKYIPQLPRWAIAQYGNADSLILDPFAGSGTTAVEASAAGIRSMSLELNPLSRLIIGAKTSLPGLSRLSELLREVELKASFASARLVTPISGVSNFEHWYDRENWAALSRLKQGILAVDATLEERRFLLVMFSSILRATSRADDQSQKTYVSGTNPKTPISVQDGWAIAVRRARSALRDAESASWSNGLAAVPEDGDALRVPTHAGTFDLAITSPPYMDSVDYPYNLMLEHFWLAEEIGIPSRAAFNSLRAGQVGAKVRASNNNPPASVSSIDFDQLPAHRLPAAIEYFVTMDQHFASMRAALRDGARYVMVVGNSSTSTGRIPLHSALCDLAAAHDLGLEYSFAYRVRRHYMKFPRAGRGGIILFDRVLVFRAGHAAMLDASKLGTPDTYLAPGEVAH</sequence>
<evidence type="ECO:0000256" key="5">
    <source>
        <dbReference type="ARBA" id="ARBA00022691"/>
    </source>
</evidence>
<evidence type="ECO:0000256" key="8">
    <source>
        <dbReference type="ARBA" id="ARBA00049120"/>
    </source>
</evidence>
<evidence type="ECO:0000313" key="11">
    <source>
        <dbReference type="Proteomes" id="UP001144396"/>
    </source>
</evidence>
<dbReference type="EMBL" id="BSDP01000001">
    <property type="protein sequence ID" value="GLI27716.1"/>
    <property type="molecule type" value="Genomic_DNA"/>
</dbReference>
<dbReference type="GO" id="GO:0008170">
    <property type="term" value="F:N-methyltransferase activity"/>
    <property type="evidence" value="ECO:0007669"/>
    <property type="project" value="InterPro"/>
</dbReference>
<keyword evidence="11" id="KW-1185">Reference proteome</keyword>
<evidence type="ECO:0000256" key="4">
    <source>
        <dbReference type="ARBA" id="ARBA00022679"/>
    </source>
</evidence>
<dbReference type="GO" id="GO:0032259">
    <property type="term" value="P:methylation"/>
    <property type="evidence" value="ECO:0007669"/>
    <property type="project" value="UniProtKB-KW"/>
</dbReference>
<dbReference type="RefSeq" id="WP_281884486.1">
    <property type="nucleotide sequence ID" value="NZ_BSDP01000001.1"/>
</dbReference>
<dbReference type="AlphaFoldDB" id="A0A9W6CRR9"/>
<dbReference type="InterPro" id="IPR002941">
    <property type="entry name" value="DNA_methylase_N4/N6"/>
</dbReference>
<dbReference type="GO" id="GO:0009307">
    <property type="term" value="P:DNA restriction-modification system"/>
    <property type="evidence" value="ECO:0007669"/>
    <property type="project" value="UniProtKB-KW"/>
</dbReference>
<evidence type="ECO:0000256" key="3">
    <source>
        <dbReference type="ARBA" id="ARBA00022603"/>
    </source>
</evidence>
<keyword evidence="6" id="KW-0680">Restriction system</keyword>